<sequence>MLIQLLTLTVLLLGPAEPLSPPTRDAGGSPPHLGALGITGGTMLAASVGLLVAGSVHLVDTRIDLRLTYAVGHARASGRAMVGLGIVGVGAGITALACGIALRRGSRRGVAIVPNITPTGGGIWLTGRF</sequence>
<protein>
    <submittedName>
        <fullName evidence="2">Uncharacterized protein</fullName>
    </submittedName>
</protein>
<dbReference type="Proteomes" id="UP000238823">
    <property type="component" value="Unassembled WGS sequence"/>
</dbReference>
<gene>
    <name evidence="2" type="ORF">ENSA7_78820</name>
</gene>
<dbReference type="AlphaFoldDB" id="A0A2S9XMR0"/>
<proteinExistence type="predicted"/>
<comment type="caution">
    <text evidence="2">The sequence shown here is derived from an EMBL/GenBank/DDBJ whole genome shotgun (WGS) entry which is preliminary data.</text>
</comment>
<organism evidence="2 3">
    <name type="scientific">Enhygromyxa salina</name>
    <dbReference type="NCBI Taxonomy" id="215803"/>
    <lineage>
        <taxon>Bacteria</taxon>
        <taxon>Pseudomonadati</taxon>
        <taxon>Myxococcota</taxon>
        <taxon>Polyangia</taxon>
        <taxon>Nannocystales</taxon>
        <taxon>Nannocystaceae</taxon>
        <taxon>Enhygromyxa</taxon>
    </lineage>
</organism>
<keyword evidence="1" id="KW-0812">Transmembrane</keyword>
<feature type="transmembrane region" description="Helical" evidence="1">
    <location>
        <begin position="34"/>
        <end position="59"/>
    </location>
</feature>
<evidence type="ECO:0000313" key="3">
    <source>
        <dbReference type="Proteomes" id="UP000238823"/>
    </source>
</evidence>
<keyword evidence="1" id="KW-1133">Transmembrane helix</keyword>
<dbReference type="RefSeq" id="WP_106094648.1">
    <property type="nucleotide sequence ID" value="NZ_PVNL01000143.1"/>
</dbReference>
<reference evidence="2 3" key="1">
    <citation type="submission" date="2018-03" db="EMBL/GenBank/DDBJ databases">
        <title>Draft Genome Sequences of the Obligatory Marine Myxobacteria Enhygromyxa salina SWB007.</title>
        <authorList>
            <person name="Poehlein A."/>
            <person name="Moghaddam J.A."/>
            <person name="Harms H."/>
            <person name="Alanjari M."/>
            <person name="Koenig G.M."/>
            <person name="Daniel R."/>
            <person name="Schaeberle T.F."/>
        </authorList>
    </citation>
    <scope>NUCLEOTIDE SEQUENCE [LARGE SCALE GENOMIC DNA]</scope>
    <source>
        <strain evidence="2 3">SWB007</strain>
    </source>
</reference>
<feature type="transmembrane region" description="Helical" evidence="1">
    <location>
        <begin position="80"/>
        <end position="102"/>
    </location>
</feature>
<keyword evidence="1" id="KW-0472">Membrane</keyword>
<accession>A0A2S9XMR0</accession>
<evidence type="ECO:0000256" key="1">
    <source>
        <dbReference type="SAM" id="Phobius"/>
    </source>
</evidence>
<evidence type="ECO:0000313" key="2">
    <source>
        <dbReference type="EMBL" id="PRP94147.1"/>
    </source>
</evidence>
<dbReference type="EMBL" id="PVNL01000143">
    <property type="protein sequence ID" value="PRP94147.1"/>
    <property type="molecule type" value="Genomic_DNA"/>
</dbReference>
<name>A0A2S9XMR0_9BACT</name>